<dbReference type="Proteomes" id="UP001150603">
    <property type="component" value="Unassembled WGS sequence"/>
</dbReference>
<sequence length="485" mass="53039">MDAGSLTVANVRIDVPFRVFNPDYYPYLYAMYKHLGIGFAAADYSLAFMRNGSALWSYTNLSVKDFQVPIPDSLGCSAEWARLLFLCVRTLRQPEMLHQGSELDNISIGEYLRKQGYSERFVDLEFVPFCASLFTCSLSAAAAYPANTVLHFTARAVFGARLRKAQHGVQEVCEILTRKLSNVRCNASVSSVVPKNGHVLVTVGSETLEFDSVVMATPADTAAKLISNSPAKTALEAVQYEDAVVVTHGDSSVMPSEKASWRGVNIGTAQGQSMAMASHWINYVERTSTGRHLPHATFQTVNPLVPLDESLVLSSTTFHRSLVTVESQAHINDIHRAQGHDNIWMVGTYAAPGVPLLEGCVRSAVDVVRAIGKLPFEAPRQLRKDNNVLYEVGLAKGCVRGELVEAYFEQPLAGSFKLTGVAWMLFHVILPIMLAVSSAIDITTRILLGDHLGRKLQSLLVTVLVGFLVLLELAYKHTSPRAAGP</sequence>
<organism evidence="1 2">
    <name type="scientific">Linderina macrospora</name>
    <dbReference type="NCBI Taxonomy" id="4868"/>
    <lineage>
        <taxon>Eukaryota</taxon>
        <taxon>Fungi</taxon>
        <taxon>Fungi incertae sedis</taxon>
        <taxon>Zoopagomycota</taxon>
        <taxon>Kickxellomycotina</taxon>
        <taxon>Kickxellomycetes</taxon>
        <taxon>Kickxellales</taxon>
        <taxon>Kickxellaceae</taxon>
        <taxon>Linderina</taxon>
    </lineage>
</organism>
<name>A0ACC1J981_9FUNG</name>
<accession>A0ACC1J981</accession>
<keyword evidence="2" id="KW-1185">Reference proteome</keyword>
<evidence type="ECO:0000313" key="2">
    <source>
        <dbReference type="Proteomes" id="UP001150603"/>
    </source>
</evidence>
<dbReference type="EMBL" id="JANBPW010001898">
    <property type="protein sequence ID" value="KAJ1942699.1"/>
    <property type="molecule type" value="Genomic_DNA"/>
</dbReference>
<reference evidence="1" key="1">
    <citation type="submission" date="2022-07" db="EMBL/GenBank/DDBJ databases">
        <title>Phylogenomic reconstructions and comparative analyses of Kickxellomycotina fungi.</title>
        <authorList>
            <person name="Reynolds N.K."/>
            <person name="Stajich J.E."/>
            <person name="Barry K."/>
            <person name="Grigoriev I.V."/>
            <person name="Crous P."/>
            <person name="Smith M.E."/>
        </authorList>
    </citation>
    <scope>NUCLEOTIDE SEQUENCE</scope>
    <source>
        <strain evidence="1">NRRL 5244</strain>
    </source>
</reference>
<gene>
    <name evidence="1" type="ORF">FBU59_003125</name>
</gene>
<proteinExistence type="predicted"/>
<comment type="caution">
    <text evidence="1">The sequence shown here is derived from an EMBL/GenBank/DDBJ whole genome shotgun (WGS) entry which is preliminary data.</text>
</comment>
<evidence type="ECO:0000313" key="1">
    <source>
        <dbReference type="EMBL" id="KAJ1942699.1"/>
    </source>
</evidence>
<protein>
    <submittedName>
        <fullName evidence="1">Uncharacterized protein</fullName>
    </submittedName>
</protein>